<evidence type="ECO:0000259" key="1">
    <source>
        <dbReference type="Pfam" id="PF25273"/>
    </source>
</evidence>
<name>A0ABP0NSP5_9DINO</name>
<dbReference type="EMBL" id="CAXAMN010022128">
    <property type="protein sequence ID" value="CAK9066616.1"/>
    <property type="molecule type" value="Genomic_DNA"/>
</dbReference>
<feature type="non-terminal residue" evidence="2">
    <location>
        <position position="1"/>
    </location>
</feature>
<dbReference type="InterPro" id="IPR057191">
    <property type="entry name" value="DUF7869"/>
</dbReference>
<feature type="domain" description="DUF7869" evidence="1">
    <location>
        <begin position="119"/>
        <end position="163"/>
    </location>
</feature>
<evidence type="ECO:0000313" key="3">
    <source>
        <dbReference type="Proteomes" id="UP001642484"/>
    </source>
</evidence>
<reference evidence="2 3" key="1">
    <citation type="submission" date="2024-02" db="EMBL/GenBank/DDBJ databases">
        <authorList>
            <person name="Chen Y."/>
            <person name="Shah S."/>
            <person name="Dougan E. K."/>
            <person name="Thang M."/>
            <person name="Chan C."/>
        </authorList>
    </citation>
    <scope>NUCLEOTIDE SEQUENCE [LARGE SCALE GENOMIC DNA]</scope>
</reference>
<proteinExistence type="predicted"/>
<protein>
    <recommendedName>
        <fullName evidence="1">DUF7869 domain-containing protein</fullName>
    </recommendedName>
</protein>
<keyword evidence="3" id="KW-1185">Reference proteome</keyword>
<gene>
    <name evidence="2" type="ORF">CCMP2556_LOCUS32736</name>
</gene>
<evidence type="ECO:0000313" key="2">
    <source>
        <dbReference type="EMBL" id="CAK9066616.1"/>
    </source>
</evidence>
<sequence>YTKLRRAALSNLCAPIDGRTLPRQFLLKTKTDSLRKRALVTEFLEWLYNAVSEPIPEAKGDLVNKRKAHDEEQEPASAVMKFRRFRGRRPKLARIVNRACKDPSRLRMLPPGSYTDYLNMLRARFLATGHSHEDVDQFFSMVASMLERSPELHPPQQFVTTLEGWLQDKSVREHDPLRSVMKVDQDPYDMIAAADHLEKLASGDFERGPLLDVSRSDLDLLGLWEETIAKFLRWQEDTFMRVPDLSVWEKASSIAEAYKIGRSESTAAHNLLNNVDPAIVSWLTSLVQRWTLNKFLTHDAIAQGAFNRETCTATSCMTAWQAQLLNTLEVVELLCNRMDSDFSSTGLKFRKPYTFNQVESSLHLYSSDSYRLKSCISMTCEPVAW</sequence>
<comment type="caution">
    <text evidence="2">The sequence shown here is derived from an EMBL/GenBank/DDBJ whole genome shotgun (WGS) entry which is preliminary data.</text>
</comment>
<organism evidence="2 3">
    <name type="scientific">Durusdinium trenchii</name>
    <dbReference type="NCBI Taxonomy" id="1381693"/>
    <lineage>
        <taxon>Eukaryota</taxon>
        <taxon>Sar</taxon>
        <taxon>Alveolata</taxon>
        <taxon>Dinophyceae</taxon>
        <taxon>Suessiales</taxon>
        <taxon>Symbiodiniaceae</taxon>
        <taxon>Durusdinium</taxon>
    </lineage>
</organism>
<accession>A0ABP0NSP5</accession>
<dbReference type="Pfam" id="PF25273">
    <property type="entry name" value="DUF7869"/>
    <property type="match status" value="1"/>
</dbReference>
<dbReference type="Proteomes" id="UP001642484">
    <property type="component" value="Unassembled WGS sequence"/>
</dbReference>